<evidence type="ECO:0000256" key="2">
    <source>
        <dbReference type="ARBA" id="ARBA00022840"/>
    </source>
</evidence>
<dbReference type="Pfam" id="PF06506">
    <property type="entry name" value="PrpR_N"/>
    <property type="match status" value="1"/>
</dbReference>
<keyword evidence="1" id="KW-0547">Nucleotide-binding</keyword>
<protein>
    <submittedName>
        <fullName evidence="6">Sigma 54-interacting transcriptional regulator</fullName>
    </submittedName>
</protein>
<dbReference type="InterPro" id="IPR010524">
    <property type="entry name" value="Sig_transdc_resp-reg_PrpR_N"/>
</dbReference>
<dbReference type="InterPro" id="IPR002078">
    <property type="entry name" value="Sigma_54_int"/>
</dbReference>
<dbReference type="Proteomes" id="UP001446032">
    <property type="component" value="Unassembled WGS sequence"/>
</dbReference>
<reference evidence="6 7" key="1">
    <citation type="submission" date="2024-03" db="EMBL/GenBank/DDBJ databases">
        <title>Human intestinal bacterial collection.</title>
        <authorList>
            <person name="Pauvert C."/>
            <person name="Hitch T.C.A."/>
            <person name="Clavel T."/>
        </authorList>
    </citation>
    <scope>NUCLEOTIDE SEQUENCE [LARGE SCALE GENOMIC DNA]</scope>
    <source>
        <strain evidence="6 7">CLA-AA-H95</strain>
    </source>
</reference>
<dbReference type="PROSITE" id="PS50045">
    <property type="entry name" value="SIGMA54_INTERACT_4"/>
    <property type="match status" value="1"/>
</dbReference>
<keyword evidence="4" id="KW-0804">Transcription</keyword>
<keyword evidence="3" id="KW-0805">Transcription regulation</keyword>
<feature type="domain" description="Sigma-54 factor interaction" evidence="5">
    <location>
        <begin position="329"/>
        <end position="554"/>
    </location>
</feature>
<dbReference type="InterPro" id="IPR002197">
    <property type="entry name" value="HTH_Fis"/>
</dbReference>
<dbReference type="InterPro" id="IPR027417">
    <property type="entry name" value="P-loop_NTPase"/>
</dbReference>
<dbReference type="Gene3D" id="1.10.10.60">
    <property type="entry name" value="Homeodomain-like"/>
    <property type="match status" value="1"/>
</dbReference>
<dbReference type="PANTHER" id="PTHR32071">
    <property type="entry name" value="TRANSCRIPTIONAL REGULATORY PROTEIN"/>
    <property type="match status" value="1"/>
</dbReference>
<evidence type="ECO:0000256" key="3">
    <source>
        <dbReference type="ARBA" id="ARBA00023015"/>
    </source>
</evidence>
<dbReference type="Pfam" id="PF00158">
    <property type="entry name" value="Sigma54_activat"/>
    <property type="match status" value="1"/>
</dbReference>
<evidence type="ECO:0000313" key="6">
    <source>
        <dbReference type="EMBL" id="MEQ2357270.1"/>
    </source>
</evidence>
<dbReference type="InterPro" id="IPR035965">
    <property type="entry name" value="PAS-like_dom_sf"/>
</dbReference>
<dbReference type="Pfam" id="PF02954">
    <property type="entry name" value="HTH_8"/>
    <property type="match status" value="1"/>
</dbReference>
<dbReference type="InterPro" id="IPR009057">
    <property type="entry name" value="Homeodomain-like_sf"/>
</dbReference>
<dbReference type="SUPFAM" id="SSF46689">
    <property type="entry name" value="Homeodomain-like"/>
    <property type="match status" value="1"/>
</dbReference>
<dbReference type="EMBL" id="JBBMEI010000005">
    <property type="protein sequence ID" value="MEQ2357270.1"/>
    <property type="molecule type" value="Genomic_DNA"/>
</dbReference>
<dbReference type="Gene3D" id="1.10.8.60">
    <property type="match status" value="1"/>
</dbReference>
<evidence type="ECO:0000313" key="7">
    <source>
        <dbReference type="Proteomes" id="UP001446032"/>
    </source>
</evidence>
<keyword evidence="2" id="KW-0067">ATP-binding</keyword>
<dbReference type="Pfam" id="PF00989">
    <property type="entry name" value="PAS"/>
    <property type="match status" value="1"/>
</dbReference>
<keyword evidence="7" id="KW-1185">Reference proteome</keyword>
<gene>
    <name evidence="6" type="ORF">WMO75_02750</name>
</gene>
<dbReference type="CDD" id="cd00009">
    <property type="entry name" value="AAA"/>
    <property type="match status" value="1"/>
</dbReference>
<sequence>MSKIAILLPKEYMLEQARNVIREDELDIDILKVIKTSDSVYEARQAVEQGAEVVLARGVQAAFIRQYTNIPVAELTLTGQEIGLMIASAKKKVPDKKCPQIALIGFKNMFSDTTYADELFDIRLKFYDITAIEQAAEKVDLAIQEGADVLLGGDTVNALAAQKGIPAQFIDSTEESIRSAIGVAKKMILTAEAEKNFTAQFETVLDNSYNGILEIDENKEIMIVNRAGEELFHKKASQLEGTALEKVIPELEQRYIDDVLSGKRDSFMTSVYVAGVPMMLTAAPIQYENKIRGAIISLYRNASVRKNDADELHSYYLKGYVAHAHFSDIRITGKEMEYCVELSKMYALSKNPVLICGEDGTDKEKLAQCIHNNSSYKAGPFVAVNCSGMTEQMQVDRLFGNPDAEDESMKKGALAISDHGTIVISEIEKLSLLCQYRLYRAIRYDSLIQNDLERSQTLDNRIIAITGADLYQYVEQGRFRQDLYYLLNSLTVEIPPLRKRPQDIRAIVEDCRVRFTKRYARFPKIAEDAMEALAGFGWQGNEIQLESFCERLFLTSPKKTITSDYVYFLLDTLYPVKERISEDGTTVIYQHPEAARLTELLEKHQGNRSAVAKELGISTTTLWRRMKKYGVINKYDLT</sequence>
<dbReference type="Pfam" id="PF25601">
    <property type="entry name" value="AAA_lid_14"/>
    <property type="match status" value="1"/>
</dbReference>
<dbReference type="Gene3D" id="3.40.50.2300">
    <property type="match status" value="1"/>
</dbReference>
<dbReference type="PRINTS" id="PR01590">
    <property type="entry name" value="HTHFIS"/>
</dbReference>
<evidence type="ECO:0000256" key="1">
    <source>
        <dbReference type="ARBA" id="ARBA00022741"/>
    </source>
</evidence>
<dbReference type="Gene3D" id="3.30.450.20">
    <property type="entry name" value="PAS domain"/>
    <property type="match status" value="1"/>
</dbReference>
<dbReference type="SUPFAM" id="SSF52540">
    <property type="entry name" value="P-loop containing nucleoside triphosphate hydrolases"/>
    <property type="match status" value="1"/>
</dbReference>
<dbReference type="InterPro" id="IPR013767">
    <property type="entry name" value="PAS_fold"/>
</dbReference>
<name>A0ABV1AHQ2_9FIRM</name>
<dbReference type="SUPFAM" id="SSF159800">
    <property type="entry name" value="PrpR receptor domain-like"/>
    <property type="match status" value="1"/>
</dbReference>
<organism evidence="6 7">
    <name type="scientific">Blautia intestinihominis</name>
    <dbReference type="NCBI Taxonomy" id="3133152"/>
    <lineage>
        <taxon>Bacteria</taxon>
        <taxon>Bacillati</taxon>
        <taxon>Bacillota</taxon>
        <taxon>Clostridia</taxon>
        <taxon>Lachnospirales</taxon>
        <taxon>Lachnospiraceae</taxon>
        <taxon>Blautia</taxon>
    </lineage>
</organism>
<dbReference type="SUPFAM" id="SSF55785">
    <property type="entry name" value="PYP-like sensor domain (PAS domain)"/>
    <property type="match status" value="1"/>
</dbReference>
<dbReference type="SMART" id="SM00091">
    <property type="entry name" value="PAS"/>
    <property type="match status" value="1"/>
</dbReference>
<dbReference type="InterPro" id="IPR058031">
    <property type="entry name" value="AAA_lid_NorR"/>
</dbReference>
<evidence type="ECO:0000259" key="5">
    <source>
        <dbReference type="PROSITE" id="PS50045"/>
    </source>
</evidence>
<dbReference type="PANTHER" id="PTHR32071:SF57">
    <property type="entry name" value="C4-DICARBOXYLATE TRANSPORT TRANSCRIPTIONAL REGULATORY PROTEIN DCTD"/>
    <property type="match status" value="1"/>
</dbReference>
<proteinExistence type="predicted"/>
<dbReference type="Gene3D" id="3.40.50.300">
    <property type="entry name" value="P-loop containing nucleotide triphosphate hydrolases"/>
    <property type="match status" value="1"/>
</dbReference>
<dbReference type="RefSeq" id="WP_118697946.1">
    <property type="nucleotide sequence ID" value="NZ_JBBMEI010000005.1"/>
</dbReference>
<evidence type="ECO:0000256" key="4">
    <source>
        <dbReference type="ARBA" id="ARBA00023163"/>
    </source>
</evidence>
<dbReference type="Gene3D" id="3.40.50.10660">
    <property type="entry name" value="PrpR receptor domain-like"/>
    <property type="match status" value="1"/>
</dbReference>
<comment type="caution">
    <text evidence="6">The sequence shown here is derived from an EMBL/GenBank/DDBJ whole genome shotgun (WGS) entry which is preliminary data.</text>
</comment>
<accession>A0ABV1AHQ2</accession>
<dbReference type="InterPro" id="IPR000014">
    <property type="entry name" value="PAS"/>
</dbReference>